<accession>E5RM38</accession>
<proteinExistence type="inferred from homology"/>
<dbReference type="PIRSF" id="PIRSF015855">
    <property type="entry name" value="TypeIII_Mtase_mKpnI"/>
    <property type="match status" value="1"/>
</dbReference>
<dbReference type="InterPro" id="IPR002052">
    <property type="entry name" value="DNA_methylase_N6_adenine_CS"/>
</dbReference>
<reference evidence="8" key="1">
    <citation type="submission" date="2009-06" db="EMBL/GenBank/DDBJ databases">
        <title>Molecular analyses of full-length sytolethal distending toxin (cdt) gene operon from the urease-positive thermophilic Campylobacter organisms and comparison with those from other campylobacter.</title>
        <authorList>
            <person name="Nakanishi S."/>
            <person name="Tazumi A."/>
            <person name="Moore J."/>
            <person name="Millar C."/>
            <person name="Murayama O."/>
            <person name="Matsuda M."/>
        </authorList>
    </citation>
    <scope>NUCLEOTIDE SEQUENCE</scope>
    <source>
        <strain evidence="8">CF89-12</strain>
    </source>
</reference>
<dbReference type="GO" id="GO:0009007">
    <property type="term" value="F:site-specific DNA-methyltransferase (adenine-specific) activity"/>
    <property type="evidence" value="ECO:0007669"/>
    <property type="project" value="UniProtKB-EC"/>
</dbReference>
<keyword evidence="3 8" id="KW-0489">Methyltransferase</keyword>
<dbReference type="Pfam" id="PF01555">
    <property type="entry name" value="N6_N4_Mtase"/>
    <property type="match status" value="1"/>
</dbReference>
<comment type="similarity">
    <text evidence="1">Belongs to the N(4)/N(6)-methyltransferase family.</text>
</comment>
<dbReference type="Gene3D" id="3.40.50.150">
    <property type="entry name" value="Vaccinia Virus protein VP39"/>
    <property type="match status" value="1"/>
</dbReference>
<evidence type="ECO:0000256" key="1">
    <source>
        <dbReference type="ARBA" id="ARBA00006594"/>
    </source>
</evidence>
<sequence length="613" mass="70821">MLDINKIKKENLINTNTTTNELLEYLKKNHPQTISDNTPNLNAIAQLLGLNTKNQGYELNFTGKPLANALYNTPNTKEIKFHQDCSKDTQNTKNIIIKGDNLHALKLLKQSYYEKIKMIYIDPPYNTKNDKFIYNDDFVKEHRKLLLQTGLLEIDDEGNEIRSETLNFFINQKGDRIHSAWLSFMLPRLKLARDLLREDGVIFISIDDNEQANLKILCDEIFGEENFVADFIWNNKYTTSNDTDVSYQHEHILCYSKKRTNFNLKLLPRNEKQNLTYKNRDNDPKGAWKPTPIHARSGSLKNLYKVIFPNGVEWEAPKGRYPRYSKEKLLDLYNKNELYFNSNGGVDKKTYLSEVRQGVTCGTMWHYNDVGHTHGNNEELASILGKGVFGDPKGVLMIKRIIQLSTNTNQNDIILDFFAGSGTTAQAVMELNAQDNGNRKFILVQLDESIDEKKSKVAYDFCKNELNSKNPVISDITIERVKRAGEKIAKENADKNLDLGFKVFSMVEKPELVCDDNESLNLINHAKLSPYEKALNLALQDCKCLDDDIKVIFKDRLYQCEQSFYVINFDDEVLNFLKNTHDENVYINGFDDIDLEIYLNLESFLKERLKVVY</sequence>
<dbReference type="EC" id="2.1.1.72" evidence="2"/>
<gene>
    <name evidence="8" type="primary">mod</name>
</gene>
<name>E5RM38_CAMLA</name>
<evidence type="ECO:0000259" key="7">
    <source>
        <dbReference type="Pfam" id="PF01555"/>
    </source>
</evidence>
<dbReference type="SUPFAM" id="SSF53335">
    <property type="entry name" value="S-adenosyl-L-methionine-dependent methyltransferases"/>
    <property type="match status" value="1"/>
</dbReference>
<evidence type="ECO:0000256" key="3">
    <source>
        <dbReference type="ARBA" id="ARBA00022603"/>
    </source>
</evidence>
<keyword evidence="5" id="KW-0949">S-adenosyl-L-methionine</keyword>
<dbReference type="GO" id="GO:0032259">
    <property type="term" value="P:methylation"/>
    <property type="evidence" value="ECO:0007669"/>
    <property type="project" value="UniProtKB-KW"/>
</dbReference>
<dbReference type="PROSITE" id="PS00092">
    <property type="entry name" value="N6_MTASE"/>
    <property type="match status" value="1"/>
</dbReference>
<dbReference type="EMBL" id="AB509347">
    <property type="protein sequence ID" value="BAJ52739.1"/>
    <property type="molecule type" value="Genomic_DNA"/>
</dbReference>
<dbReference type="GO" id="GO:0003677">
    <property type="term" value="F:DNA binding"/>
    <property type="evidence" value="ECO:0007669"/>
    <property type="project" value="InterPro"/>
</dbReference>
<protein>
    <recommendedName>
        <fullName evidence="2">site-specific DNA-methyltransferase (adenine-specific)</fullName>
        <ecNumber evidence="2">2.1.1.72</ecNumber>
    </recommendedName>
</protein>
<dbReference type="AlphaFoldDB" id="E5RM38"/>
<evidence type="ECO:0000256" key="5">
    <source>
        <dbReference type="ARBA" id="ARBA00022691"/>
    </source>
</evidence>
<dbReference type="InterPro" id="IPR002295">
    <property type="entry name" value="N4/N6-MTase_EcoPI_Mod-like"/>
</dbReference>
<evidence type="ECO:0000313" key="8">
    <source>
        <dbReference type="EMBL" id="BAJ52739.1"/>
    </source>
</evidence>
<dbReference type="InterPro" id="IPR029063">
    <property type="entry name" value="SAM-dependent_MTases_sf"/>
</dbReference>
<keyword evidence="4 8" id="KW-0808">Transferase</keyword>
<comment type="catalytic activity">
    <reaction evidence="6">
        <text>a 2'-deoxyadenosine in DNA + S-adenosyl-L-methionine = an N(6)-methyl-2'-deoxyadenosine in DNA + S-adenosyl-L-homocysteine + H(+)</text>
        <dbReference type="Rhea" id="RHEA:15197"/>
        <dbReference type="Rhea" id="RHEA-COMP:12418"/>
        <dbReference type="Rhea" id="RHEA-COMP:12419"/>
        <dbReference type="ChEBI" id="CHEBI:15378"/>
        <dbReference type="ChEBI" id="CHEBI:57856"/>
        <dbReference type="ChEBI" id="CHEBI:59789"/>
        <dbReference type="ChEBI" id="CHEBI:90615"/>
        <dbReference type="ChEBI" id="CHEBI:90616"/>
        <dbReference type="EC" id="2.1.1.72"/>
    </reaction>
</comment>
<dbReference type="InterPro" id="IPR002941">
    <property type="entry name" value="DNA_methylase_N4/N6"/>
</dbReference>
<dbReference type="REBASE" id="34186">
    <property type="entry name" value="M.Cla12ORFAP"/>
</dbReference>
<evidence type="ECO:0000256" key="2">
    <source>
        <dbReference type="ARBA" id="ARBA00011900"/>
    </source>
</evidence>
<organism evidence="8">
    <name type="scientific">Campylobacter lari</name>
    <dbReference type="NCBI Taxonomy" id="201"/>
    <lineage>
        <taxon>Bacteria</taxon>
        <taxon>Pseudomonadati</taxon>
        <taxon>Campylobacterota</taxon>
        <taxon>Epsilonproteobacteria</taxon>
        <taxon>Campylobacterales</taxon>
        <taxon>Campylobacteraceae</taxon>
        <taxon>Campylobacter</taxon>
    </lineage>
</organism>
<evidence type="ECO:0000256" key="6">
    <source>
        <dbReference type="ARBA" id="ARBA00047942"/>
    </source>
</evidence>
<dbReference type="PRINTS" id="PR00506">
    <property type="entry name" value="D21N6MTFRASE"/>
</dbReference>
<evidence type="ECO:0000256" key="4">
    <source>
        <dbReference type="ARBA" id="ARBA00022679"/>
    </source>
</evidence>
<dbReference type="GO" id="GO:0008170">
    <property type="term" value="F:N-methyltransferase activity"/>
    <property type="evidence" value="ECO:0007669"/>
    <property type="project" value="InterPro"/>
</dbReference>
<feature type="domain" description="DNA methylase N-4/N-6" evidence="7">
    <location>
        <begin position="116"/>
        <end position="448"/>
    </location>
</feature>